<dbReference type="Pfam" id="PF00355">
    <property type="entry name" value="Rieske"/>
    <property type="match status" value="1"/>
</dbReference>
<reference evidence="6 7" key="1">
    <citation type="submission" date="2016-01" db="EMBL/GenBank/DDBJ databases">
        <title>Complete genome and mega plasmid sequence of Sphingomonas panacis DCY99 elicits systemic resistance in rice to Xanthomonas oryzae.</title>
        <authorList>
            <person name="Kim Y.J."/>
            <person name="Yang D.C."/>
            <person name="Sing P."/>
        </authorList>
    </citation>
    <scope>NUCLEOTIDE SEQUENCE [LARGE SCALE GENOMIC DNA]</scope>
    <source>
        <strain evidence="6 7">DCY99</strain>
    </source>
</reference>
<evidence type="ECO:0000259" key="5">
    <source>
        <dbReference type="PROSITE" id="PS51296"/>
    </source>
</evidence>
<dbReference type="InterPro" id="IPR017941">
    <property type="entry name" value="Rieske_2Fe-2S"/>
</dbReference>
<evidence type="ECO:0000313" key="6">
    <source>
        <dbReference type="EMBL" id="AOH85248.1"/>
    </source>
</evidence>
<dbReference type="InterPro" id="IPR036922">
    <property type="entry name" value="Rieske_2Fe-2S_sf"/>
</dbReference>
<dbReference type="PANTHER" id="PTHR21496">
    <property type="entry name" value="FERREDOXIN-RELATED"/>
    <property type="match status" value="1"/>
</dbReference>
<dbReference type="EMBL" id="CP014168">
    <property type="protein sequence ID" value="AOH85248.1"/>
    <property type="molecule type" value="Genomic_DNA"/>
</dbReference>
<dbReference type="GO" id="GO:0051537">
    <property type="term" value="F:2 iron, 2 sulfur cluster binding"/>
    <property type="evidence" value="ECO:0007669"/>
    <property type="project" value="UniProtKB-KW"/>
</dbReference>
<keyword evidence="3" id="KW-0408">Iron</keyword>
<dbReference type="SUPFAM" id="SSF50022">
    <property type="entry name" value="ISP domain"/>
    <property type="match status" value="1"/>
</dbReference>
<keyword evidence="2" id="KW-0479">Metal-binding</keyword>
<dbReference type="Proteomes" id="UP000094256">
    <property type="component" value="Chromosome"/>
</dbReference>
<dbReference type="AlphaFoldDB" id="A0A1B3ZCU7"/>
<dbReference type="CDD" id="cd03528">
    <property type="entry name" value="Rieske_RO_ferredoxin"/>
    <property type="match status" value="1"/>
</dbReference>
<name>A0A1B3ZCU7_9SPHN</name>
<evidence type="ECO:0000256" key="4">
    <source>
        <dbReference type="ARBA" id="ARBA00023014"/>
    </source>
</evidence>
<evidence type="ECO:0000256" key="2">
    <source>
        <dbReference type="ARBA" id="ARBA00022723"/>
    </source>
</evidence>
<dbReference type="RefSeq" id="WP_069205781.1">
    <property type="nucleotide sequence ID" value="NZ_CP014168.1"/>
</dbReference>
<evidence type="ECO:0000313" key="7">
    <source>
        <dbReference type="Proteomes" id="UP000094256"/>
    </source>
</evidence>
<protein>
    <recommendedName>
        <fullName evidence="5">Rieske domain-containing protein</fullName>
    </recommendedName>
</protein>
<evidence type="ECO:0000256" key="3">
    <source>
        <dbReference type="ARBA" id="ARBA00023004"/>
    </source>
</evidence>
<keyword evidence="7" id="KW-1185">Reference proteome</keyword>
<dbReference type="STRING" id="1560345.AWL63_16080"/>
<keyword evidence="1" id="KW-0001">2Fe-2S</keyword>
<feature type="domain" description="Rieske" evidence="5">
    <location>
        <begin position="10"/>
        <end position="106"/>
    </location>
</feature>
<dbReference type="Gene3D" id="2.102.10.10">
    <property type="entry name" value="Rieske [2Fe-2S] iron-sulphur domain"/>
    <property type="match status" value="1"/>
</dbReference>
<organism evidence="6 7">
    <name type="scientific">Sphingomonas panacis</name>
    <dbReference type="NCBI Taxonomy" id="1560345"/>
    <lineage>
        <taxon>Bacteria</taxon>
        <taxon>Pseudomonadati</taxon>
        <taxon>Pseudomonadota</taxon>
        <taxon>Alphaproteobacteria</taxon>
        <taxon>Sphingomonadales</taxon>
        <taxon>Sphingomonadaceae</taxon>
        <taxon>Sphingomonas</taxon>
    </lineage>
</organism>
<evidence type="ECO:0000256" key="1">
    <source>
        <dbReference type="ARBA" id="ARBA00022714"/>
    </source>
</evidence>
<dbReference type="KEGG" id="span:AWL63_16080"/>
<dbReference type="PROSITE" id="PS51296">
    <property type="entry name" value="RIESKE"/>
    <property type="match status" value="1"/>
</dbReference>
<dbReference type="GO" id="GO:0046872">
    <property type="term" value="F:metal ion binding"/>
    <property type="evidence" value="ECO:0007669"/>
    <property type="project" value="UniProtKB-KW"/>
</dbReference>
<dbReference type="PANTHER" id="PTHR21496:SF23">
    <property type="entry name" value="3-PHENYLPROPIONATE_CINNAMIC ACID DIOXYGENASE FERREDOXIN SUBUNIT"/>
    <property type="match status" value="1"/>
</dbReference>
<keyword evidence="4" id="KW-0411">Iron-sulfur</keyword>
<proteinExistence type="predicted"/>
<accession>A0A1B3ZCU7</accession>
<sequence>MSDTAADGGWVPTLPVEEIDSEFPSMVTADGVEMVLCRSDGGFFALGNICSHAYARLSDGHTEGNQVFCPIHMGSFDIRTGEAIASPCYEPIATYPTRVDGGIVFVCPVANPPKS</sequence>
<gene>
    <name evidence="6" type="ORF">AWL63_16080</name>
</gene>